<protein>
    <submittedName>
        <fullName evidence="2">Uncharacterized protein</fullName>
    </submittedName>
</protein>
<organism evidence="1 2">
    <name type="scientific">Rhabditophanes sp. KR3021</name>
    <dbReference type="NCBI Taxonomy" id="114890"/>
    <lineage>
        <taxon>Eukaryota</taxon>
        <taxon>Metazoa</taxon>
        <taxon>Ecdysozoa</taxon>
        <taxon>Nematoda</taxon>
        <taxon>Chromadorea</taxon>
        <taxon>Rhabditida</taxon>
        <taxon>Tylenchina</taxon>
        <taxon>Panagrolaimomorpha</taxon>
        <taxon>Strongyloidoidea</taxon>
        <taxon>Alloionematidae</taxon>
        <taxon>Rhabditophanes</taxon>
    </lineage>
</organism>
<accession>A0AC35UEB1</accession>
<sequence length="263" mass="28209">MERLPGPNGLPTLTIPDNSPSLFSQSSSSSILPNSDNSALFSQSNIVDSLPSNSGTPSNIDFSTIFGDVSKTVSGLTDIFGKSAANFASDGVDKTAQIVSQVLADNKDTETGRNLFDSIKNATAGNKHLNSIADKLLDMAMPHASSSNPLSGIFGGSSTCFKTCGMEDIQLASRKAAETLVAMKYCLIFMTVATIICMLALTGATLYFCFYKNRQGFGFRDSEALSFNIPGTNKQFMTNNNNYKKRMLTADNPSNNEDEVTKH</sequence>
<evidence type="ECO:0000313" key="1">
    <source>
        <dbReference type="Proteomes" id="UP000095286"/>
    </source>
</evidence>
<name>A0AC35UEB1_9BILA</name>
<dbReference type="Proteomes" id="UP000095286">
    <property type="component" value="Unplaced"/>
</dbReference>
<reference evidence="2" key="1">
    <citation type="submission" date="2016-11" db="UniProtKB">
        <authorList>
            <consortium name="WormBaseParasite"/>
        </authorList>
    </citation>
    <scope>IDENTIFICATION</scope>
    <source>
        <strain evidence="2">KR3021</strain>
    </source>
</reference>
<proteinExistence type="predicted"/>
<dbReference type="WBParaSite" id="RSKR_0001055300.1">
    <property type="protein sequence ID" value="RSKR_0001055300.1"/>
    <property type="gene ID" value="RSKR_0001055300"/>
</dbReference>
<evidence type="ECO:0000313" key="2">
    <source>
        <dbReference type="WBParaSite" id="RSKR_0001055300.1"/>
    </source>
</evidence>